<feature type="coiled-coil region" evidence="1">
    <location>
        <begin position="30"/>
        <end position="76"/>
    </location>
</feature>
<reference evidence="3" key="1">
    <citation type="submission" date="2020-06" db="EMBL/GenBank/DDBJ databases">
        <authorList>
            <person name="Li T."/>
            <person name="Hu X."/>
            <person name="Zhang T."/>
            <person name="Song X."/>
            <person name="Zhang H."/>
            <person name="Dai N."/>
            <person name="Sheng W."/>
            <person name="Hou X."/>
            <person name="Wei L."/>
        </authorList>
    </citation>
    <scope>NUCLEOTIDE SEQUENCE</scope>
    <source>
        <strain evidence="3">K16</strain>
        <tissue evidence="3">Leaf</tissue>
    </source>
</reference>
<organism evidence="3 4">
    <name type="scientific">Sesamum angolense</name>
    <dbReference type="NCBI Taxonomy" id="2727404"/>
    <lineage>
        <taxon>Eukaryota</taxon>
        <taxon>Viridiplantae</taxon>
        <taxon>Streptophyta</taxon>
        <taxon>Embryophyta</taxon>
        <taxon>Tracheophyta</taxon>
        <taxon>Spermatophyta</taxon>
        <taxon>Magnoliopsida</taxon>
        <taxon>eudicotyledons</taxon>
        <taxon>Gunneridae</taxon>
        <taxon>Pentapetalae</taxon>
        <taxon>asterids</taxon>
        <taxon>lamiids</taxon>
        <taxon>Lamiales</taxon>
        <taxon>Pedaliaceae</taxon>
        <taxon>Sesamum</taxon>
    </lineage>
</organism>
<keyword evidence="1" id="KW-0175">Coiled coil</keyword>
<gene>
    <name evidence="3" type="ORF">Sango_1703600</name>
</gene>
<proteinExistence type="predicted"/>
<evidence type="ECO:0000256" key="1">
    <source>
        <dbReference type="SAM" id="Coils"/>
    </source>
</evidence>
<sequence>MDKLLEFGRRAMFYVRVLSGYEERRIRSYRLQLQQRLQQAQERKAALKKVPEQIILSEVRRMVEDMQSLNKKLEETYSVCLLGHYHVISVQDADQVLCSWPLEAAIEEYFKPIDKEAEYIMKMQLEGEEKTMREMMKAMQTQALLEKDLQNSKTDQHIQESTTADKRAQVG</sequence>
<accession>A0AAE2BS19</accession>
<dbReference type="EMBL" id="JACGWL010000009">
    <property type="protein sequence ID" value="KAK4395493.1"/>
    <property type="molecule type" value="Genomic_DNA"/>
</dbReference>
<keyword evidence="4" id="KW-1185">Reference proteome</keyword>
<protein>
    <submittedName>
        <fullName evidence="3">Uncharacterized protein</fullName>
    </submittedName>
</protein>
<feature type="region of interest" description="Disordered" evidence="2">
    <location>
        <begin position="148"/>
        <end position="171"/>
    </location>
</feature>
<dbReference type="PANTHER" id="PTHR35749">
    <property type="entry name" value="OSJNBA0084A10.10 PROTEIN"/>
    <property type="match status" value="1"/>
</dbReference>
<dbReference type="AlphaFoldDB" id="A0AAE2BS19"/>
<evidence type="ECO:0000313" key="3">
    <source>
        <dbReference type="EMBL" id="KAK4395493.1"/>
    </source>
</evidence>
<evidence type="ECO:0000313" key="4">
    <source>
        <dbReference type="Proteomes" id="UP001289374"/>
    </source>
</evidence>
<name>A0AAE2BS19_9LAMI</name>
<reference evidence="3" key="2">
    <citation type="journal article" date="2024" name="Plant">
        <title>Genomic evolution and insights into agronomic trait innovations of Sesamum species.</title>
        <authorList>
            <person name="Miao H."/>
            <person name="Wang L."/>
            <person name="Qu L."/>
            <person name="Liu H."/>
            <person name="Sun Y."/>
            <person name="Le M."/>
            <person name="Wang Q."/>
            <person name="Wei S."/>
            <person name="Zheng Y."/>
            <person name="Lin W."/>
            <person name="Duan Y."/>
            <person name="Cao H."/>
            <person name="Xiong S."/>
            <person name="Wang X."/>
            <person name="Wei L."/>
            <person name="Li C."/>
            <person name="Ma Q."/>
            <person name="Ju M."/>
            <person name="Zhao R."/>
            <person name="Li G."/>
            <person name="Mu C."/>
            <person name="Tian Q."/>
            <person name="Mei H."/>
            <person name="Zhang T."/>
            <person name="Gao T."/>
            <person name="Zhang H."/>
        </authorList>
    </citation>
    <scope>NUCLEOTIDE SEQUENCE</scope>
    <source>
        <strain evidence="3">K16</strain>
    </source>
</reference>
<dbReference type="PANTHER" id="PTHR35749:SF1">
    <property type="entry name" value="OSJNBA0084A10.10 PROTEIN"/>
    <property type="match status" value="1"/>
</dbReference>
<comment type="caution">
    <text evidence="3">The sequence shown here is derived from an EMBL/GenBank/DDBJ whole genome shotgun (WGS) entry which is preliminary data.</text>
</comment>
<dbReference type="Proteomes" id="UP001289374">
    <property type="component" value="Unassembled WGS sequence"/>
</dbReference>
<evidence type="ECO:0000256" key="2">
    <source>
        <dbReference type="SAM" id="MobiDB-lite"/>
    </source>
</evidence>